<feature type="region of interest" description="Disordered" evidence="1">
    <location>
        <begin position="342"/>
        <end position="383"/>
    </location>
</feature>
<name>A0A9Q8P703_PASFU</name>
<dbReference type="Proteomes" id="UP000756132">
    <property type="component" value="Chromosome 3"/>
</dbReference>
<feature type="compositionally biased region" description="Pro residues" evidence="1">
    <location>
        <begin position="365"/>
        <end position="381"/>
    </location>
</feature>
<gene>
    <name evidence="2" type="ORF">CLAFUR5_08748</name>
</gene>
<dbReference type="GeneID" id="71988626"/>
<sequence>MARRTRTRRQQPKPKPTPPYHTPRDPLTQDMGAIALIRRSDGHAINLPDITSFWDMARTDPDQLGSNVADFRASAVWLGFCREHILALQITGLHDVETYLSCLDCRVPREECVRCAVLGSVVHLWMWDEPSCPIVNEVFVRDGQAMLRRLGQLGSLMTLAVPHAMLEAHLLSLWGVPNLQTVRAVRMAHAPGLAVRVSWSFEMPQRRADGHFHDWAEPLTTPPAAPCQDCHAVLPGIWATFKLKAGENFAAKLKRDLIEGKGGLERCINEATRAGHWVVHHAHMHPGTTIEKEHALFAPSARSEAEALPPPPQSQAIAVEGQHQAPAPYTHSEAMKMGVFDALPPPEAASRTDSPASSFEWHEGPVPPIGTWPGHDTPPLPSDREDGCPASTFTKRGRHTLNETLYALHSASGRPLASPDHLLRRSLGWSSVSEVDIDERGLASRERVARADA</sequence>
<reference evidence="2" key="2">
    <citation type="journal article" date="2022" name="Microb. Genom.">
        <title>A chromosome-scale genome assembly of the tomato pathogen Cladosporium fulvum reveals a compartmentalized genome architecture and the presence of a dispensable chromosome.</title>
        <authorList>
            <person name="Zaccaron A.Z."/>
            <person name="Chen L.H."/>
            <person name="Samaras A."/>
            <person name="Stergiopoulos I."/>
        </authorList>
    </citation>
    <scope>NUCLEOTIDE SEQUENCE</scope>
    <source>
        <strain evidence="2">Race5_Kim</strain>
    </source>
</reference>
<evidence type="ECO:0000256" key="1">
    <source>
        <dbReference type="SAM" id="MobiDB-lite"/>
    </source>
</evidence>
<feature type="compositionally biased region" description="Basic residues" evidence="1">
    <location>
        <begin position="1"/>
        <end position="12"/>
    </location>
</feature>
<evidence type="ECO:0000313" key="3">
    <source>
        <dbReference type="Proteomes" id="UP000756132"/>
    </source>
</evidence>
<dbReference type="RefSeq" id="XP_047759935.1">
    <property type="nucleotide sequence ID" value="XM_047907896.1"/>
</dbReference>
<dbReference type="EMBL" id="CP090165">
    <property type="protein sequence ID" value="UJO15569.1"/>
    <property type="molecule type" value="Genomic_DNA"/>
</dbReference>
<evidence type="ECO:0000313" key="2">
    <source>
        <dbReference type="EMBL" id="UJO15569.1"/>
    </source>
</evidence>
<reference evidence="2" key="1">
    <citation type="submission" date="2021-12" db="EMBL/GenBank/DDBJ databases">
        <authorList>
            <person name="Zaccaron A."/>
            <person name="Stergiopoulos I."/>
        </authorList>
    </citation>
    <scope>NUCLEOTIDE SEQUENCE</scope>
    <source>
        <strain evidence="2">Race5_Kim</strain>
    </source>
</reference>
<accession>A0A9Q8P703</accession>
<dbReference type="AlphaFoldDB" id="A0A9Q8P703"/>
<keyword evidence="3" id="KW-1185">Reference proteome</keyword>
<protein>
    <submittedName>
        <fullName evidence="2">Uncharacterized protein</fullName>
    </submittedName>
</protein>
<proteinExistence type="predicted"/>
<dbReference type="KEGG" id="ffu:CLAFUR5_08748"/>
<feature type="region of interest" description="Disordered" evidence="1">
    <location>
        <begin position="1"/>
        <end position="26"/>
    </location>
</feature>
<organism evidence="2 3">
    <name type="scientific">Passalora fulva</name>
    <name type="common">Tomato leaf mold</name>
    <name type="synonym">Cladosporium fulvum</name>
    <dbReference type="NCBI Taxonomy" id="5499"/>
    <lineage>
        <taxon>Eukaryota</taxon>
        <taxon>Fungi</taxon>
        <taxon>Dikarya</taxon>
        <taxon>Ascomycota</taxon>
        <taxon>Pezizomycotina</taxon>
        <taxon>Dothideomycetes</taxon>
        <taxon>Dothideomycetidae</taxon>
        <taxon>Mycosphaerellales</taxon>
        <taxon>Mycosphaerellaceae</taxon>
        <taxon>Fulvia</taxon>
    </lineage>
</organism>